<name>A0AAJ5W575_9SPHI</name>
<reference evidence="2" key="1">
    <citation type="submission" date="2023-03" db="EMBL/GenBank/DDBJ databases">
        <title>Andean soil-derived lignocellulolytic bacterial consortium as a source of novel taxa and putative plastic-active enzymes.</title>
        <authorList>
            <person name="Diaz-Garcia L."/>
            <person name="Chuvochina M."/>
            <person name="Feuerriegel G."/>
            <person name="Bunk B."/>
            <person name="Sproer C."/>
            <person name="Streit W.R."/>
            <person name="Rodriguez L.M."/>
            <person name="Overmann J."/>
            <person name="Jimenez D.J."/>
        </authorList>
    </citation>
    <scope>NUCLEOTIDE SEQUENCE</scope>
    <source>
        <strain evidence="2">MAG 3858</strain>
    </source>
</reference>
<organism evidence="2 3">
    <name type="scientific">Candidatus Pedobacter colombiensis</name>
    <dbReference type="NCBI Taxonomy" id="3121371"/>
    <lineage>
        <taxon>Bacteria</taxon>
        <taxon>Pseudomonadati</taxon>
        <taxon>Bacteroidota</taxon>
        <taxon>Sphingobacteriia</taxon>
        <taxon>Sphingobacteriales</taxon>
        <taxon>Sphingobacteriaceae</taxon>
        <taxon>Pedobacter</taxon>
    </lineage>
</organism>
<evidence type="ECO:0008006" key="4">
    <source>
        <dbReference type="Google" id="ProtNLM"/>
    </source>
</evidence>
<protein>
    <recommendedName>
        <fullName evidence="4">Alpha/beta hydrolase</fullName>
    </recommendedName>
</protein>
<dbReference type="EMBL" id="CP119313">
    <property type="protein sequence ID" value="WEK18264.1"/>
    <property type="molecule type" value="Genomic_DNA"/>
</dbReference>
<sequence length="320" mass="35754">MISRNIAQRILLLFQMLLVFTSGYAQENNGNKIDTTVYRILKIKPGVTDPLVKNCDTPSVIIYNPLVSQNKILLWLTGTGGNSLNIPKTFINTALECGYRIISLSFISTPGVSQICVGNRLETDSDCASAFRRKRVYGDGTFEGIPDEPQDAIIPRLQHLLKYLDKNDPQGGWNKYINSISAKPNWGKIAVVGQSQGGGMAEYIAQNEAVSRVISFSGGWDFSNSKTKKIAGWYYNKNVTPADRWYATYHVNENAAKEIAEICRALKIPRDHIFALQNPLSNRSENANKRSEHANPYHVEGIRNPVYLQIWKTLLGTGLD</sequence>
<gene>
    <name evidence="2" type="ORF">P0Y49_15845</name>
</gene>
<keyword evidence="1" id="KW-0732">Signal</keyword>
<accession>A0AAJ5W575</accession>
<dbReference type="Proteomes" id="UP001214530">
    <property type="component" value="Chromosome"/>
</dbReference>
<feature type="chain" id="PRO_5042491450" description="Alpha/beta hydrolase" evidence="1">
    <location>
        <begin position="26"/>
        <end position="320"/>
    </location>
</feature>
<feature type="signal peptide" evidence="1">
    <location>
        <begin position="1"/>
        <end position="25"/>
    </location>
</feature>
<dbReference type="AlphaFoldDB" id="A0AAJ5W575"/>
<dbReference type="InterPro" id="IPR029058">
    <property type="entry name" value="AB_hydrolase_fold"/>
</dbReference>
<evidence type="ECO:0000313" key="3">
    <source>
        <dbReference type="Proteomes" id="UP001214530"/>
    </source>
</evidence>
<evidence type="ECO:0000256" key="1">
    <source>
        <dbReference type="SAM" id="SignalP"/>
    </source>
</evidence>
<dbReference type="Gene3D" id="3.40.50.1820">
    <property type="entry name" value="alpha/beta hydrolase"/>
    <property type="match status" value="1"/>
</dbReference>
<dbReference type="InterPro" id="IPR058180">
    <property type="entry name" value="BPSS1187-like"/>
</dbReference>
<proteinExistence type="predicted"/>
<dbReference type="SUPFAM" id="SSF53474">
    <property type="entry name" value="alpha/beta-Hydrolases"/>
    <property type="match status" value="1"/>
</dbReference>
<dbReference type="NCBIfam" id="NF047580">
    <property type="entry name" value="BPSS1187_fam"/>
    <property type="match status" value="1"/>
</dbReference>
<evidence type="ECO:0000313" key="2">
    <source>
        <dbReference type="EMBL" id="WEK18264.1"/>
    </source>
</evidence>